<reference evidence="1" key="2">
    <citation type="journal article" date="2022" name="Microb. Genom.">
        <title>A chromosome-scale genome assembly of the tomato pathogen Cladosporium fulvum reveals a compartmentalized genome architecture and the presence of a dispensable chromosome.</title>
        <authorList>
            <person name="Zaccaron A.Z."/>
            <person name="Chen L.H."/>
            <person name="Samaras A."/>
            <person name="Stergiopoulos I."/>
        </authorList>
    </citation>
    <scope>NUCLEOTIDE SEQUENCE</scope>
    <source>
        <strain evidence="1">Race5_Kim</strain>
    </source>
</reference>
<dbReference type="GeneID" id="71985088"/>
<dbReference type="OrthoDB" id="10404672at2759"/>
<accession>A0A9Q8LGV1</accession>
<protein>
    <submittedName>
        <fullName evidence="1">Uncharacterized protein</fullName>
    </submittedName>
</protein>
<gene>
    <name evidence="1" type="ORF">CLAFUR5_05210</name>
</gene>
<dbReference type="KEGG" id="ffu:CLAFUR5_05210"/>
<dbReference type="EMBL" id="CP090166">
    <property type="protein sequence ID" value="UJO17163.1"/>
    <property type="molecule type" value="Genomic_DNA"/>
</dbReference>
<evidence type="ECO:0000313" key="1">
    <source>
        <dbReference type="EMBL" id="UJO17163.1"/>
    </source>
</evidence>
<dbReference type="RefSeq" id="XP_047761529.1">
    <property type="nucleotide sequence ID" value="XM_047904358.1"/>
</dbReference>
<keyword evidence="2" id="KW-1185">Reference proteome</keyword>
<evidence type="ECO:0000313" key="2">
    <source>
        <dbReference type="Proteomes" id="UP000756132"/>
    </source>
</evidence>
<name>A0A9Q8LGV1_PASFU</name>
<organism evidence="1 2">
    <name type="scientific">Passalora fulva</name>
    <name type="common">Tomato leaf mold</name>
    <name type="synonym">Cladosporium fulvum</name>
    <dbReference type="NCBI Taxonomy" id="5499"/>
    <lineage>
        <taxon>Eukaryota</taxon>
        <taxon>Fungi</taxon>
        <taxon>Dikarya</taxon>
        <taxon>Ascomycota</taxon>
        <taxon>Pezizomycotina</taxon>
        <taxon>Dothideomycetes</taxon>
        <taxon>Dothideomycetidae</taxon>
        <taxon>Mycosphaerellales</taxon>
        <taxon>Mycosphaerellaceae</taxon>
        <taxon>Fulvia</taxon>
    </lineage>
</organism>
<sequence length="211" mass="23609">MARYSTLESEWLAKDITTRRDIRQLDAADTVLLTGALEHRPSENNFGDGHHIPKIVLTTVIGYKNQMELIPVVPSSYKILAEAAAAIETCAADSEFAIIDKATKLIGLAHALVDDLEVRVKQRVANVSRSKLPALTEVQLLNAWNLVCESYQRDLKLDECIDKAKQQLKSDAAGGGGAAGEPVEVTKFWFKYDSANYEPRTWKDDFKKRRY</sequence>
<dbReference type="Proteomes" id="UP000756132">
    <property type="component" value="Chromosome 4"/>
</dbReference>
<dbReference type="OMA" id="DSANYEP"/>
<reference evidence="1" key="1">
    <citation type="submission" date="2021-12" db="EMBL/GenBank/DDBJ databases">
        <authorList>
            <person name="Zaccaron A."/>
            <person name="Stergiopoulos I."/>
        </authorList>
    </citation>
    <scope>NUCLEOTIDE SEQUENCE</scope>
    <source>
        <strain evidence="1">Race5_Kim</strain>
    </source>
</reference>
<proteinExistence type="predicted"/>
<dbReference type="AlphaFoldDB" id="A0A9Q8LGV1"/>